<dbReference type="PROSITE" id="PS51318">
    <property type="entry name" value="TAT"/>
    <property type="match status" value="1"/>
</dbReference>
<reference evidence="3 4" key="1">
    <citation type="submission" date="2019-01" db="EMBL/GenBank/DDBJ databases">
        <authorList>
            <person name="Chen W.-M."/>
        </authorList>
    </citation>
    <scope>NUCLEOTIDE SEQUENCE [LARGE SCALE GENOMIC DNA]</scope>
    <source>
        <strain evidence="3 4">CCP-6</strain>
    </source>
</reference>
<dbReference type="Gene3D" id="3.40.190.10">
    <property type="entry name" value="Periplasmic binding protein-like II"/>
    <property type="match status" value="2"/>
</dbReference>
<evidence type="ECO:0000256" key="1">
    <source>
        <dbReference type="SAM" id="SignalP"/>
    </source>
</evidence>
<dbReference type="Proteomes" id="UP000282957">
    <property type="component" value="Unassembled WGS sequence"/>
</dbReference>
<dbReference type="PANTHER" id="PTHR31528">
    <property type="entry name" value="4-AMINO-5-HYDROXYMETHYL-2-METHYLPYRIMIDINE PHOSPHATE SYNTHASE THI11-RELATED"/>
    <property type="match status" value="1"/>
</dbReference>
<comment type="caution">
    <text evidence="3">The sequence shown here is derived from an EMBL/GenBank/DDBJ whole genome shotgun (WGS) entry which is preliminary data.</text>
</comment>
<evidence type="ECO:0000313" key="3">
    <source>
        <dbReference type="EMBL" id="RVT91751.1"/>
    </source>
</evidence>
<dbReference type="SUPFAM" id="SSF53850">
    <property type="entry name" value="Periplasmic binding protein-like II"/>
    <property type="match status" value="1"/>
</dbReference>
<organism evidence="3 4">
    <name type="scientific">Rhodovarius crocodyli</name>
    <dbReference type="NCBI Taxonomy" id="1979269"/>
    <lineage>
        <taxon>Bacteria</taxon>
        <taxon>Pseudomonadati</taxon>
        <taxon>Pseudomonadota</taxon>
        <taxon>Alphaproteobacteria</taxon>
        <taxon>Acetobacterales</taxon>
        <taxon>Roseomonadaceae</taxon>
        <taxon>Rhodovarius</taxon>
    </lineage>
</organism>
<accession>A0A437M230</accession>
<sequence length="354" mass="37903">MTQRRSLLAAGAALAAGGLAAPALGQALAKSSFGPTTTDISTGHAAHSSLPRALGYWREEGLDVEVFGIAGNTAGLQLITNNNIDFISISGDQILMARNQGMAIKAVYMHARQPINRIVVPKAGGVTSIAQLKGKTLGIPVLGPQPYATAAFQEAGLDIEKDIRQVATGTGAPALLALRRGDIAGWISWDTAVAALENRGMEFTELRPSFFGDLFGNAIITREALLRENPALVVKMCRAIAKSVHFGLTNPEAAIRIHWQLYPQTRPQGGDPAQVMAEAKRVFLSRFSSYALEGVTKYGESLPSQWARLKQQMVAANELPADHDLNAAFDGSFIDRINEFDRDAVAAQARSWNG</sequence>
<evidence type="ECO:0000313" key="4">
    <source>
        <dbReference type="Proteomes" id="UP000282957"/>
    </source>
</evidence>
<dbReference type="RefSeq" id="WP_127789498.1">
    <property type="nucleotide sequence ID" value="NZ_SACL01000009.1"/>
</dbReference>
<dbReference type="InterPro" id="IPR006311">
    <property type="entry name" value="TAT_signal"/>
</dbReference>
<protein>
    <recommendedName>
        <fullName evidence="2">SsuA/THI5-like domain-containing protein</fullName>
    </recommendedName>
</protein>
<name>A0A437M230_9PROT</name>
<dbReference type="AlphaFoldDB" id="A0A437M230"/>
<keyword evidence="4" id="KW-1185">Reference proteome</keyword>
<feature type="chain" id="PRO_5019587997" description="SsuA/THI5-like domain-containing protein" evidence="1">
    <location>
        <begin position="21"/>
        <end position="354"/>
    </location>
</feature>
<dbReference type="GO" id="GO:0009228">
    <property type="term" value="P:thiamine biosynthetic process"/>
    <property type="evidence" value="ECO:0007669"/>
    <property type="project" value="InterPro"/>
</dbReference>
<dbReference type="InterPro" id="IPR027939">
    <property type="entry name" value="NMT1/THI5"/>
</dbReference>
<dbReference type="EMBL" id="SACL01000009">
    <property type="protein sequence ID" value="RVT91751.1"/>
    <property type="molecule type" value="Genomic_DNA"/>
</dbReference>
<dbReference type="PANTHER" id="PTHR31528:SF15">
    <property type="entry name" value="RIBOFLAVIN-BINDING PROTEIN RIBY"/>
    <property type="match status" value="1"/>
</dbReference>
<gene>
    <name evidence="3" type="ORF">EOD42_20750</name>
</gene>
<dbReference type="OrthoDB" id="6522570at2"/>
<keyword evidence="1" id="KW-0732">Signal</keyword>
<feature type="signal peptide" evidence="1">
    <location>
        <begin position="1"/>
        <end position="20"/>
    </location>
</feature>
<evidence type="ECO:0000259" key="2">
    <source>
        <dbReference type="Pfam" id="PF09084"/>
    </source>
</evidence>
<proteinExistence type="predicted"/>
<dbReference type="InterPro" id="IPR015168">
    <property type="entry name" value="SsuA/THI5"/>
</dbReference>
<dbReference type="Pfam" id="PF09084">
    <property type="entry name" value="NMT1"/>
    <property type="match status" value="1"/>
</dbReference>
<feature type="domain" description="SsuA/THI5-like" evidence="2">
    <location>
        <begin position="53"/>
        <end position="254"/>
    </location>
</feature>